<dbReference type="Proteomes" id="UP001465153">
    <property type="component" value="Unassembled WGS sequence"/>
</dbReference>
<organism evidence="1 2">
    <name type="scientific">Sessilibacter corallicola</name>
    <dbReference type="NCBI Taxonomy" id="2904075"/>
    <lineage>
        <taxon>Bacteria</taxon>
        <taxon>Pseudomonadati</taxon>
        <taxon>Pseudomonadota</taxon>
        <taxon>Gammaproteobacteria</taxon>
        <taxon>Cellvibrionales</taxon>
        <taxon>Cellvibrionaceae</taxon>
        <taxon>Sessilibacter</taxon>
    </lineage>
</organism>
<gene>
    <name evidence="1" type="ORF">NBRC116591_06230</name>
</gene>
<name>A0ABQ0A575_9GAMM</name>
<dbReference type="Gene3D" id="2.60.120.620">
    <property type="entry name" value="q2cbj1_9rhob like domain"/>
    <property type="match status" value="1"/>
</dbReference>
<protein>
    <recommendedName>
        <fullName evidence="3">Prolyl 4-hydroxylase alpha subunit Fe(2+) 2OG dioxygenase domain-containing protein</fullName>
    </recommendedName>
</protein>
<dbReference type="RefSeq" id="WP_353301653.1">
    <property type="nucleotide sequence ID" value="NZ_BAABWN010000002.1"/>
</dbReference>
<proteinExistence type="predicted"/>
<accession>A0ABQ0A575</accession>
<sequence>MTDPISLLSKVSSSDIRLEPYPHIVIKNALPSDYYANLEQSFPGIDQLKSIMQRACATEPNNKSYKRTLRHLGRRNKRVNIPSSLVVDSSSHDHSHSLTNTWQRFIDYHSSDQFFKEMLQLFEAAIQQRFPELNTHDATAKRRNSAQDSNFSVDAMIAINTPSWFRGKITGPHTDHPNKLFIGLFYMQHEEDMGGGNLKIYQRKVPVNDKNLKWPPESTVEEISTINYDKNTFVLLLNTPESVHGVTTRYRSKFPRRFVNIIAERNHPFF</sequence>
<evidence type="ECO:0000313" key="1">
    <source>
        <dbReference type="EMBL" id="GAA6166813.1"/>
    </source>
</evidence>
<comment type="caution">
    <text evidence="1">The sequence shown here is derived from an EMBL/GenBank/DDBJ whole genome shotgun (WGS) entry which is preliminary data.</text>
</comment>
<keyword evidence="2" id="KW-1185">Reference proteome</keyword>
<evidence type="ECO:0008006" key="3">
    <source>
        <dbReference type="Google" id="ProtNLM"/>
    </source>
</evidence>
<dbReference type="EMBL" id="BAABWN010000002">
    <property type="protein sequence ID" value="GAA6166813.1"/>
    <property type="molecule type" value="Genomic_DNA"/>
</dbReference>
<reference evidence="1 2" key="1">
    <citation type="submission" date="2024-04" db="EMBL/GenBank/DDBJ databases">
        <title>Draft genome sequence of Sessilibacter corallicola NBRC 116591.</title>
        <authorList>
            <person name="Miyakawa T."/>
            <person name="Kusuya Y."/>
            <person name="Miura T."/>
        </authorList>
    </citation>
    <scope>NUCLEOTIDE SEQUENCE [LARGE SCALE GENOMIC DNA]</scope>
    <source>
        <strain evidence="1 2">KU-00831-HH</strain>
    </source>
</reference>
<evidence type="ECO:0000313" key="2">
    <source>
        <dbReference type="Proteomes" id="UP001465153"/>
    </source>
</evidence>